<evidence type="ECO:0000256" key="3">
    <source>
        <dbReference type="ARBA" id="ARBA00023125"/>
    </source>
</evidence>
<evidence type="ECO:0000259" key="6">
    <source>
        <dbReference type="PROSITE" id="PS50977"/>
    </source>
</evidence>
<sequence length="205" mass="23519">MTIDVFDDPADTREEILAATYRSLRDHGYAGLTIQTIGEELDRSPSLIYHHYEDKDALVLACLEYLLEYFQDELGQGGVDEPRARLEELLEWWFTVDQEEEWGAFVTTILELRSQAVHDPAYREHFTRSDRLFSESITAILQAGIDDGAFRECDPEAVAETIQTTVLGTVLRRSSTEDDDWLGGIHDELSYYLRTRVYAKTVSDE</sequence>
<evidence type="ECO:0000256" key="4">
    <source>
        <dbReference type="ARBA" id="ARBA00023163"/>
    </source>
</evidence>
<evidence type="ECO:0000256" key="2">
    <source>
        <dbReference type="ARBA" id="ARBA00023015"/>
    </source>
</evidence>
<name>A0A2A5QW57_9EURY</name>
<dbReference type="InterPro" id="IPR039538">
    <property type="entry name" value="BetI_C"/>
</dbReference>
<keyword evidence="8" id="KW-1185">Reference proteome</keyword>
<evidence type="ECO:0000256" key="1">
    <source>
        <dbReference type="ARBA" id="ARBA00022491"/>
    </source>
</evidence>
<proteinExistence type="predicted"/>
<keyword evidence="2" id="KW-0805">Transcription regulation</keyword>
<dbReference type="RefSeq" id="WP_097380030.1">
    <property type="nucleotide sequence ID" value="NZ_NXNI01000001.1"/>
</dbReference>
<dbReference type="OrthoDB" id="135877at2157"/>
<dbReference type="GO" id="GO:0003700">
    <property type="term" value="F:DNA-binding transcription factor activity"/>
    <property type="evidence" value="ECO:0007669"/>
    <property type="project" value="TreeGrafter"/>
</dbReference>
<dbReference type="InterPro" id="IPR050109">
    <property type="entry name" value="HTH-type_TetR-like_transc_reg"/>
</dbReference>
<dbReference type="AlphaFoldDB" id="A0A2A5QW57"/>
<feature type="domain" description="HTH tetR-type" evidence="6">
    <location>
        <begin position="10"/>
        <end position="70"/>
    </location>
</feature>
<dbReference type="InterPro" id="IPR001647">
    <property type="entry name" value="HTH_TetR"/>
</dbReference>
<keyword evidence="1" id="KW-0678">Repressor</keyword>
<evidence type="ECO:0000313" key="7">
    <source>
        <dbReference type="EMBL" id="PCR91086.1"/>
    </source>
</evidence>
<accession>A0A2A5QW57</accession>
<dbReference type="PROSITE" id="PS50977">
    <property type="entry name" value="HTH_TETR_2"/>
    <property type="match status" value="1"/>
</dbReference>
<dbReference type="PANTHER" id="PTHR30055">
    <property type="entry name" value="HTH-TYPE TRANSCRIPTIONAL REGULATOR RUTR"/>
    <property type="match status" value="1"/>
</dbReference>
<organism evidence="7 8">
    <name type="scientific">Natrinema ejinorense</name>
    <dbReference type="NCBI Taxonomy" id="373386"/>
    <lineage>
        <taxon>Archaea</taxon>
        <taxon>Methanobacteriati</taxon>
        <taxon>Methanobacteriota</taxon>
        <taxon>Stenosarchaea group</taxon>
        <taxon>Halobacteria</taxon>
        <taxon>Halobacteriales</taxon>
        <taxon>Natrialbaceae</taxon>
        <taxon>Natrinema</taxon>
    </lineage>
</organism>
<evidence type="ECO:0000313" key="8">
    <source>
        <dbReference type="Proteomes" id="UP000219689"/>
    </source>
</evidence>
<keyword evidence="4" id="KW-0804">Transcription</keyword>
<dbReference type="Pfam" id="PF00440">
    <property type="entry name" value="TetR_N"/>
    <property type="match status" value="1"/>
</dbReference>
<dbReference type="InterPro" id="IPR009057">
    <property type="entry name" value="Homeodomain-like_sf"/>
</dbReference>
<dbReference type="InterPro" id="IPR036271">
    <property type="entry name" value="Tet_transcr_reg_TetR-rel_C_sf"/>
</dbReference>
<protein>
    <submittedName>
        <fullName evidence="7">TetR family transcriptional regulator</fullName>
    </submittedName>
</protein>
<dbReference type="Proteomes" id="UP000219689">
    <property type="component" value="Unassembled WGS sequence"/>
</dbReference>
<evidence type="ECO:0000256" key="5">
    <source>
        <dbReference type="PROSITE-ProRule" id="PRU00335"/>
    </source>
</evidence>
<dbReference type="Pfam" id="PF13977">
    <property type="entry name" value="TetR_C_6"/>
    <property type="match status" value="1"/>
</dbReference>
<dbReference type="Gene3D" id="1.10.357.10">
    <property type="entry name" value="Tetracycline Repressor, domain 2"/>
    <property type="match status" value="1"/>
</dbReference>
<comment type="caution">
    <text evidence="7">The sequence shown here is derived from an EMBL/GenBank/DDBJ whole genome shotgun (WGS) entry which is preliminary data.</text>
</comment>
<gene>
    <name evidence="7" type="ORF">CP557_11440</name>
</gene>
<keyword evidence="3 5" id="KW-0238">DNA-binding</keyword>
<dbReference type="SUPFAM" id="SSF48498">
    <property type="entry name" value="Tetracyclin repressor-like, C-terminal domain"/>
    <property type="match status" value="1"/>
</dbReference>
<feature type="DNA-binding region" description="H-T-H motif" evidence="5">
    <location>
        <begin position="33"/>
        <end position="52"/>
    </location>
</feature>
<reference evidence="7 8" key="1">
    <citation type="submission" date="2017-09" db="EMBL/GenBank/DDBJ databases">
        <title>Genome sequences of Natrinema ejinorence JCM 13890T.</title>
        <authorList>
            <person name="Roh S.W."/>
            <person name="Kim Y.B."/>
            <person name="Kim J.Y."/>
        </authorList>
    </citation>
    <scope>NUCLEOTIDE SEQUENCE [LARGE SCALE GENOMIC DNA]</scope>
    <source>
        <strain evidence="7 8">JCM 13890</strain>
    </source>
</reference>
<dbReference type="GO" id="GO:0000976">
    <property type="term" value="F:transcription cis-regulatory region binding"/>
    <property type="evidence" value="ECO:0007669"/>
    <property type="project" value="TreeGrafter"/>
</dbReference>
<dbReference type="SUPFAM" id="SSF46689">
    <property type="entry name" value="Homeodomain-like"/>
    <property type="match status" value="1"/>
</dbReference>
<dbReference type="PANTHER" id="PTHR30055:SF234">
    <property type="entry name" value="HTH-TYPE TRANSCRIPTIONAL REGULATOR BETI"/>
    <property type="match status" value="1"/>
</dbReference>
<dbReference type="EMBL" id="NXNI01000001">
    <property type="protein sequence ID" value="PCR91086.1"/>
    <property type="molecule type" value="Genomic_DNA"/>
</dbReference>